<dbReference type="RefSeq" id="WP_369328220.1">
    <property type="nucleotide sequence ID" value="NZ_JAULBC010000001.1"/>
</dbReference>
<evidence type="ECO:0000256" key="1">
    <source>
        <dbReference type="SAM" id="Phobius"/>
    </source>
</evidence>
<feature type="transmembrane region" description="Helical" evidence="1">
    <location>
        <begin position="43"/>
        <end position="64"/>
    </location>
</feature>
<proteinExistence type="predicted"/>
<feature type="transmembrane region" description="Helical" evidence="1">
    <location>
        <begin position="198"/>
        <end position="216"/>
    </location>
</feature>
<organism evidence="2 3">
    <name type="scientific">Danxiaibacter flavus</name>
    <dbReference type="NCBI Taxonomy" id="3049108"/>
    <lineage>
        <taxon>Bacteria</taxon>
        <taxon>Pseudomonadati</taxon>
        <taxon>Bacteroidota</taxon>
        <taxon>Chitinophagia</taxon>
        <taxon>Chitinophagales</taxon>
        <taxon>Chitinophagaceae</taxon>
        <taxon>Danxiaibacter</taxon>
    </lineage>
</organism>
<gene>
    <name evidence="2" type="ORF">QTN47_04915</name>
</gene>
<feature type="transmembrane region" description="Helical" evidence="1">
    <location>
        <begin position="228"/>
        <end position="249"/>
    </location>
</feature>
<feature type="transmembrane region" description="Helical" evidence="1">
    <location>
        <begin position="101"/>
        <end position="120"/>
    </location>
</feature>
<sequence>MNKLILPGRVMFAIGIAGLAILCFVYKDFIVGRPPAWSLPFNLTSIVAYISGAILITASVAIIINKKGARASMAIAALIFIFSVLRHIPQFMNDWLNTYKSVALFGGALIVGSTFILDDPQRYTGNTQSQRNIFILTGKLFLSTFFVASGYAHFKFAGFVTDFIPAYIPFRTFWAYFCGVCLIAGGIGIFVPGISKWASLLSGIMLTGWFLLLHIPRLIAHPTDASDRMGLCESFTFAGIFFVLAGILWNKKQAKSLY</sequence>
<dbReference type="Proteomes" id="UP001560573">
    <property type="component" value="Unassembled WGS sequence"/>
</dbReference>
<feature type="transmembrane region" description="Helical" evidence="1">
    <location>
        <begin position="12"/>
        <end position="31"/>
    </location>
</feature>
<accession>A0ABV3ZEC4</accession>
<evidence type="ECO:0000313" key="2">
    <source>
        <dbReference type="EMBL" id="MEX6686823.1"/>
    </source>
</evidence>
<keyword evidence="1" id="KW-0472">Membrane</keyword>
<dbReference type="EMBL" id="JAULBC010000001">
    <property type="protein sequence ID" value="MEX6686823.1"/>
    <property type="molecule type" value="Genomic_DNA"/>
</dbReference>
<reference evidence="2 3" key="1">
    <citation type="submission" date="2023-07" db="EMBL/GenBank/DDBJ databases">
        <authorList>
            <person name="Lian W.-H."/>
        </authorList>
    </citation>
    <scope>NUCLEOTIDE SEQUENCE [LARGE SCALE GENOMIC DNA]</scope>
    <source>
        <strain evidence="2 3">SYSU DXS3180</strain>
    </source>
</reference>
<feature type="transmembrane region" description="Helical" evidence="1">
    <location>
        <begin position="173"/>
        <end position="191"/>
    </location>
</feature>
<evidence type="ECO:0008006" key="4">
    <source>
        <dbReference type="Google" id="ProtNLM"/>
    </source>
</evidence>
<keyword evidence="1" id="KW-0812">Transmembrane</keyword>
<keyword evidence="3" id="KW-1185">Reference proteome</keyword>
<comment type="caution">
    <text evidence="2">The sequence shown here is derived from an EMBL/GenBank/DDBJ whole genome shotgun (WGS) entry which is preliminary data.</text>
</comment>
<keyword evidence="1" id="KW-1133">Transmembrane helix</keyword>
<feature type="transmembrane region" description="Helical" evidence="1">
    <location>
        <begin position="132"/>
        <end position="153"/>
    </location>
</feature>
<name>A0ABV3ZEC4_9BACT</name>
<protein>
    <recommendedName>
        <fullName evidence="4">DoxX family protein</fullName>
    </recommendedName>
</protein>
<evidence type="ECO:0000313" key="3">
    <source>
        <dbReference type="Proteomes" id="UP001560573"/>
    </source>
</evidence>
<feature type="transmembrane region" description="Helical" evidence="1">
    <location>
        <begin position="71"/>
        <end position="89"/>
    </location>
</feature>